<dbReference type="InterPro" id="IPR001258">
    <property type="entry name" value="NHL_repeat"/>
</dbReference>
<feature type="compositionally biased region" description="Low complexity" evidence="2">
    <location>
        <begin position="1"/>
        <end position="14"/>
    </location>
</feature>
<reference evidence="3 4" key="1">
    <citation type="journal article" date="2007" name="Genome Biol.">
        <title>Interrupted coding sequences in Mycobacterium smegmatis: authentic mutations or sequencing errors?</title>
        <authorList>
            <person name="Deshayes C."/>
            <person name="Perrodou E."/>
            <person name="Gallien S."/>
            <person name="Euphrasie D."/>
            <person name="Schaeffer C."/>
            <person name="Van-Dorsselaer A."/>
            <person name="Poch O."/>
            <person name="Lecompte O."/>
            <person name="Reyrat J.M."/>
        </authorList>
    </citation>
    <scope>NUCLEOTIDE SEQUENCE [LARGE SCALE GENOMIC DNA]</scope>
    <source>
        <strain evidence="4">ATCC 700084 / mc(2)155</strain>
    </source>
</reference>
<dbReference type="InterPro" id="IPR050952">
    <property type="entry name" value="TRIM-NHL_E3_ligases"/>
</dbReference>
<name>I7FZP2_MYCS2</name>
<evidence type="ECO:0000313" key="3">
    <source>
        <dbReference type="EMBL" id="AFP38682.1"/>
    </source>
</evidence>
<dbReference type="KEGG" id="msg:MSMEI_2212"/>
<accession>I7FZP2</accession>
<evidence type="ECO:0000313" key="4">
    <source>
        <dbReference type="Proteomes" id="UP000006158"/>
    </source>
</evidence>
<dbReference type="GO" id="GO:0043161">
    <property type="term" value="P:proteasome-mediated ubiquitin-dependent protein catabolic process"/>
    <property type="evidence" value="ECO:0007669"/>
    <property type="project" value="TreeGrafter"/>
</dbReference>
<dbReference type="SUPFAM" id="SSF63825">
    <property type="entry name" value="YWTD domain"/>
    <property type="match status" value="1"/>
</dbReference>
<protein>
    <submittedName>
        <fullName evidence="3">NHL repeat protein</fullName>
    </submittedName>
</protein>
<evidence type="ECO:0000256" key="2">
    <source>
        <dbReference type="SAM" id="MobiDB-lite"/>
    </source>
</evidence>
<organism evidence="3 4">
    <name type="scientific">Mycolicibacterium smegmatis (strain ATCC 700084 / mc(2)155)</name>
    <name type="common">Mycobacterium smegmatis</name>
    <dbReference type="NCBI Taxonomy" id="246196"/>
    <lineage>
        <taxon>Bacteria</taxon>
        <taxon>Bacillati</taxon>
        <taxon>Actinomycetota</taxon>
        <taxon>Actinomycetes</taxon>
        <taxon>Mycobacteriales</taxon>
        <taxon>Mycobacteriaceae</taxon>
        <taxon>Mycolicibacterium</taxon>
    </lineage>
</organism>
<reference evidence="3 4" key="2">
    <citation type="journal article" date="2009" name="Genome Res.">
        <title>Ortho-proteogenomics: multiple proteomes investigation through orthology and a new MS-based protocol.</title>
        <authorList>
            <person name="Gallien S."/>
            <person name="Perrodou E."/>
            <person name="Carapito C."/>
            <person name="Deshayes C."/>
            <person name="Reyrat J.M."/>
            <person name="Van Dorsselaer A."/>
            <person name="Poch O."/>
            <person name="Schaeffer C."/>
            <person name="Lecompte O."/>
        </authorList>
    </citation>
    <scope>NUCLEOTIDE SEQUENCE [LARGE SCALE GENOMIC DNA]</scope>
    <source>
        <strain evidence="4">ATCC 700084 / mc(2)155</strain>
    </source>
</reference>
<sequence length="423" mass="45482">MHVGSRGPARTAAAADRRRRHLGAGHRMSRYSVRPVADGRPAGRTAAVLEDELTGGRRPLVWLGAPAPGGLALPPASPTMAWMYSPRGVFVDDEHVVVADSGNHRVLIWHGVPDRDHAPADVVLGQPDGTTEGRAAGGRGPARGMNLPTGVAVIDGRLLVADAWHHRILIWDEVPTRDDVAPDVVLGQPDPESVEPNAGVECSASSFYWPFGFALLGGRFWVADTGNRRVLAWNNGIPDPGQPADVVLGQPDASAREENRGEPVGPSGFRWPHAITGTGDLLLVADAGDHRILGWSPHPGADVLANVVYGQPDFCSATEWPYGPQTGDRFRFPYGAVVDDGRLAVADTANNRILLWDSLPDDPVGGRPADHVLAQPDFASNGENRWDLVGRDTLCWPYGLHLHRDLLAVADSGNNRVMLWGRR</sequence>
<dbReference type="PANTHER" id="PTHR24104:SF25">
    <property type="entry name" value="PROTEIN LIN-41"/>
    <property type="match status" value="1"/>
</dbReference>
<feature type="region of interest" description="Disordered" evidence="2">
    <location>
        <begin position="1"/>
        <end position="25"/>
    </location>
</feature>
<dbReference type="Gene3D" id="2.120.10.30">
    <property type="entry name" value="TolB, C-terminal domain"/>
    <property type="match status" value="1"/>
</dbReference>
<dbReference type="Proteomes" id="UP000006158">
    <property type="component" value="Chromosome"/>
</dbReference>
<dbReference type="GO" id="GO:0000209">
    <property type="term" value="P:protein polyubiquitination"/>
    <property type="evidence" value="ECO:0007669"/>
    <property type="project" value="TreeGrafter"/>
</dbReference>
<proteinExistence type="predicted"/>
<dbReference type="GO" id="GO:0008270">
    <property type="term" value="F:zinc ion binding"/>
    <property type="evidence" value="ECO:0007669"/>
    <property type="project" value="UniProtKB-KW"/>
</dbReference>
<dbReference type="PANTHER" id="PTHR24104">
    <property type="entry name" value="E3 UBIQUITIN-PROTEIN LIGASE NHLRC1-RELATED"/>
    <property type="match status" value="1"/>
</dbReference>
<evidence type="ECO:0000256" key="1">
    <source>
        <dbReference type="ARBA" id="ARBA00022737"/>
    </source>
</evidence>
<dbReference type="EMBL" id="CP001663">
    <property type="protein sequence ID" value="AFP38682.1"/>
    <property type="molecule type" value="Genomic_DNA"/>
</dbReference>
<keyword evidence="1" id="KW-0677">Repeat</keyword>
<dbReference type="CDD" id="cd05819">
    <property type="entry name" value="NHL"/>
    <property type="match status" value="1"/>
</dbReference>
<dbReference type="PATRIC" id="fig|246196.56.peg.2266"/>
<dbReference type="Pfam" id="PF01436">
    <property type="entry name" value="NHL"/>
    <property type="match status" value="2"/>
</dbReference>
<dbReference type="AlphaFoldDB" id="I7FZP2"/>
<dbReference type="InterPro" id="IPR011042">
    <property type="entry name" value="6-blade_b-propeller_TolB-like"/>
</dbReference>
<dbReference type="GO" id="GO:0061630">
    <property type="term" value="F:ubiquitin protein ligase activity"/>
    <property type="evidence" value="ECO:0007669"/>
    <property type="project" value="TreeGrafter"/>
</dbReference>
<gene>
    <name evidence="3" type="ordered locus">MSMEI_2212</name>
</gene>